<keyword evidence="2" id="KW-0862">Zinc</keyword>
<dbReference type="SUPFAM" id="SSF50129">
    <property type="entry name" value="GroES-like"/>
    <property type="match status" value="1"/>
</dbReference>
<reference evidence="5 6" key="2">
    <citation type="journal article" date="2017" name="Nature">
        <title>The Apostasia genome and the evolution of orchids.</title>
        <authorList>
            <person name="Zhang G.Q."/>
            <person name="Liu K.W."/>
            <person name="Li Z."/>
            <person name="Lohaus R."/>
            <person name="Hsiao Y.Y."/>
            <person name="Niu S.C."/>
            <person name="Wang J.Y."/>
            <person name="Lin Y.C."/>
            <person name="Xu Q."/>
            <person name="Chen L.J."/>
            <person name="Yoshida K."/>
            <person name="Fujiwara S."/>
            <person name="Wang Z.W."/>
            <person name="Zhang Y.Q."/>
            <person name="Mitsuda N."/>
            <person name="Wang M."/>
            <person name="Liu G.H."/>
            <person name="Pecoraro L."/>
            <person name="Huang H.X."/>
            <person name="Xiao X.J."/>
            <person name="Lin M."/>
            <person name="Wu X.Y."/>
            <person name="Wu W.L."/>
            <person name="Chen Y.Y."/>
            <person name="Chang S.B."/>
            <person name="Sakamoto S."/>
            <person name="Ohme-Takagi M."/>
            <person name="Yagi M."/>
            <person name="Zeng S.J."/>
            <person name="Shen C.Y."/>
            <person name="Yeh C.M."/>
            <person name="Luo Y.B."/>
            <person name="Tsai W.C."/>
            <person name="Van de Peer Y."/>
            <person name="Liu Z.J."/>
        </authorList>
    </citation>
    <scope>NUCLEOTIDE SEQUENCE [LARGE SCALE GENOMIC DNA]</scope>
    <source>
        <tissue evidence="5">The whole plant</tissue>
    </source>
</reference>
<evidence type="ECO:0000259" key="4">
    <source>
        <dbReference type="Pfam" id="PF08240"/>
    </source>
</evidence>
<dbReference type="GO" id="GO:0046872">
    <property type="term" value="F:metal ion binding"/>
    <property type="evidence" value="ECO:0007669"/>
    <property type="project" value="UniProtKB-KW"/>
</dbReference>
<dbReference type="Gene3D" id="3.90.180.10">
    <property type="entry name" value="Medium-chain alcohol dehydrogenases, catalytic domain"/>
    <property type="match status" value="1"/>
</dbReference>
<gene>
    <name evidence="5" type="primary">ELI3</name>
    <name evidence="5" type="ORF">MA16_Dca008907</name>
</gene>
<evidence type="ECO:0000313" key="5">
    <source>
        <dbReference type="EMBL" id="PKU78282.1"/>
    </source>
</evidence>
<dbReference type="InterPro" id="IPR013154">
    <property type="entry name" value="ADH-like_N"/>
</dbReference>
<keyword evidence="6" id="KW-1185">Reference proteome</keyword>
<dbReference type="AlphaFoldDB" id="A0A2I0WRJ1"/>
<dbReference type="EMBL" id="KZ502458">
    <property type="protein sequence ID" value="PKU78282.1"/>
    <property type="molecule type" value="Genomic_DNA"/>
</dbReference>
<dbReference type="GO" id="GO:0016616">
    <property type="term" value="F:oxidoreductase activity, acting on the CH-OH group of donors, NAD or NADP as acceptor"/>
    <property type="evidence" value="ECO:0007669"/>
    <property type="project" value="InterPro"/>
</dbReference>
<sequence>MRSPKDIDSHKRSSVGGIYSKVCIEFKKKFRAKVDRPGRLGGSSRTMLNNGSYQPNVKCFKSCAMCIVQDEQWIGQDDYPKMDRFKDRTENGISSRMGRLGLSQHEIAGIVIEAGCNVLKLKIGDTVGVGCLVGACRSCEKCVQHKENYCPKLVFAYNSIDIDGKITYGGYSNIIVVDEHFVVKFPKNFPIDRGAPLLCAGITVYSPMKNFELDQPGKHIGVVVEVTIRKEPGLVNPNSNVKEAEGIKVSTEGGFIELFQGVTEVYPSVPARSSVHTIRLKSGTSSRLGRLAKRRGREREREGGTCEGEFVRGIHKGCSKQGSKASSPVFIHRPWGFKGSKLQQLVEVLCLLQEEEKGVGFSACFRRKQKELDSLPASGGRKRSWVLCQLQEEAKGVGLSASSGWQKGVFMRASPPCCGSKRRVT</sequence>
<keyword evidence="3" id="KW-0560">Oxidoreductase</keyword>
<dbReference type="InterPro" id="IPR011032">
    <property type="entry name" value="GroES-like_sf"/>
</dbReference>
<dbReference type="STRING" id="906689.A0A2I0WRJ1"/>
<dbReference type="Pfam" id="PF08240">
    <property type="entry name" value="ADH_N"/>
    <property type="match status" value="1"/>
</dbReference>
<dbReference type="PANTHER" id="PTHR42683">
    <property type="entry name" value="ALDEHYDE REDUCTASE"/>
    <property type="match status" value="1"/>
</dbReference>
<dbReference type="Proteomes" id="UP000233837">
    <property type="component" value="Unassembled WGS sequence"/>
</dbReference>
<organism evidence="5 6">
    <name type="scientific">Dendrobium catenatum</name>
    <dbReference type="NCBI Taxonomy" id="906689"/>
    <lineage>
        <taxon>Eukaryota</taxon>
        <taxon>Viridiplantae</taxon>
        <taxon>Streptophyta</taxon>
        <taxon>Embryophyta</taxon>
        <taxon>Tracheophyta</taxon>
        <taxon>Spermatophyta</taxon>
        <taxon>Magnoliopsida</taxon>
        <taxon>Liliopsida</taxon>
        <taxon>Asparagales</taxon>
        <taxon>Orchidaceae</taxon>
        <taxon>Epidendroideae</taxon>
        <taxon>Malaxideae</taxon>
        <taxon>Dendrobiinae</taxon>
        <taxon>Dendrobium</taxon>
    </lineage>
</organism>
<name>A0A2I0WRJ1_9ASPA</name>
<dbReference type="InterPro" id="IPR047109">
    <property type="entry name" value="CAD-like"/>
</dbReference>
<keyword evidence="1" id="KW-0479">Metal-binding</keyword>
<dbReference type="Gene3D" id="3.40.50.720">
    <property type="entry name" value="NAD(P)-binding Rossmann-like Domain"/>
    <property type="match status" value="1"/>
</dbReference>
<feature type="domain" description="Alcohol dehydrogenase-like N-terminal" evidence="4">
    <location>
        <begin position="105"/>
        <end position="187"/>
    </location>
</feature>
<protein>
    <submittedName>
        <fullName evidence="5">Putative mannitol dehydrogenase</fullName>
    </submittedName>
</protein>
<evidence type="ECO:0000256" key="3">
    <source>
        <dbReference type="ARBA" id="ARBA00023002"/>
    </source>
</evidence>
<accession>A0A2I0WRJ1</accession>
<evidence type="ECO:0000256" key="2">
    <source>
        <dbReference type="ARBA" id="ARBA00022833"/>
    </source>
</evidence>
<evidence type="ECO:0000313" key="6">
    <source>
        <dbReference type="Proteomes" id="UP000233837"/>
    </source>
</evidence>
<proteinExistence type="predicted"/>
<evidence type="ECO:0000256" key="1">
    <source>
        <dbReference type="ARBA" id="ARBA00022723"/>
    </source>
</evidence>
<reference evidence="5 6" key="1">
    <citation type="journal article" date="2016" name="Sci. Rep.">
        <title>The Dendrobium catenatum Lindl. genome sequence provides insights into polysaccharide synthase, floral development and adaptive evolution.</title>
        <authorList>
            <person name="Zhang G.Q."/>
            <person name="Xu Q."/>
            <person name="Bian C."/>
            <person name="Tsai W.C."/>
            <person name="Yeh C.M."/>
            <person name="Liu K.W."/>
            <person name="Yoshida K."/>
            <person name="Zhang L.S."/>
            <person name="Chang S.B."/>
            <person name="Chen F."/>
            <person name="Shi Y."/>
            <person name="Su Y.Y."/>
            <person name="Zhang Y.Q."/>
            <person name="Chen L.J."/>
            <person name="Yin Y."/>
            <person name="Lin M."/>
            <person name="Huang H."/>
            <person name="Deng H."/>
            <person name="Wang Z.W."/>
            <person name="Zhu S.L."/>
            <person name="Zhao X."/>
            <person name="Deng C."/>
            <person name="Niu S.C."/>
            <person name="Huang J."/>
            <person name="Wang M."/>
            <person name="Liu G.H."/>
            <person name="Yang H.J."/>
            <person name="Xiao X.J."/>
            <person name="Hsiao Y.Y."/>
            <person name="Wu W.L."/>
            <person name="Chen Y.Y."/>
            <person name="Mitsuda N."/>
            <person name="Ohme-Takagi M."/>
            <person name="Luo Y.B."/>
            <person name="Van de Peer Y."/>
            <person name="Liu Z.J."/>
        </authorList>
    </citation>
    <scope>NUCLEOTIDE SEQUENCE [LARGE SCALE GENOMIC DNA]</scope>
    <source>
        <tissue evidence="5">The whole plant</tissue>
    </source>
</reference>